<comment type="caution">
    <text evidence="4">The sequence shown here is derived from an EMBL/GenBank/DDBJ whole genome shotgun (WGS) entry which is preliminary data.</text>
</comment>
<feature type="region of interest" description="Disordered" evidence="2">
    <location>
        <begin position="56"/>
        <end position="105"/>
    </location>
</feature>
<dbReference type="Pfam" id="PF10668">
    <property type="entry name" value="Phage_terminase"/>
    <property type="match status" value="1"/>
</dbReference>
<keyword evidence="5" id="KW-1185">Reference proteome</keyword>
<protein>
    <submittedName>
        <fullName evidence="4">Phage terminase small subunit-related protein</fullName>
    </submittedName>
</protein>
<evidence type="ECO:0000259" key="3">
    <source>
        <dbReference type="Pfam" id="PF10668"/>
    </source>
</evidence>
<feature type="coiled-coil region" evidence="1">
    <location>
        <begin position="236"/>
        <end position="263"/>
    </location>
</feature>
<proteinExistence type="predicted"/>
<reference evidence="4 5" key="1">
    <citation type="submission" date="2022-05" db="EMBL/GenBank/DDBJ databases">
        <title>Genome Sequencing of Bee-Associated Microbes.</title>
        <authorList>
            <person name="Dunlap C."/>
        </authorList>
    </citation>
    <scope>NUCLEOTIDE SEQUENCE [LARGE SCALE GENOMIC DNA]</scope>
    <source>
        <strain evidence="4 5">NRRL B-04010</strain>
    </source>
</reference>
<keyword evidence="1" id="KW-0175">Coiled coil</keyword>
<sequence length="286" mass="32278">MARERSPQRDEAMKMWLDSSGNMKLKDIAAALGLGETQIRKWKSVDRWADALNSNVTNESNSNVTKRRGAPKGNRNAVGNSGGAPKGNQNAMGNRGGNGGPYRNKKALKHGMYETIFMDALDPDEQELLNHIDTTPLVQLEEQLRMLTLQERRHMKRVKLLEQGLSDEERKVKEELMQRKDMVPYVSPKSGKQIQVPVQTEGLKVTEITTVVTSKLDKILKQEEALVKTRDKKLRVINSIANLKQEEEKLAIARERLELDKIKALGYGEGEEDNDDEDDDGDDLGW</sequence>
<evidence type="ECO:0000256" key="1">
    <source>
        <dbReference type="SAM" id="Coils"/>
    </source>
</evidence>
<organism evidence="4 5">
    <name type="scientific">Paenibacillus alvei</name>
    <name type="common">Bacillus alvei</name>
    <dbReference type="NCBI Taxonomy" id="44250"/>
    <lineage>
        <taxon>Bacteria</taxon>
        <taxon>Bacillati</taxon>
        <taxon>Bacillota</taxon>
        <taxon>Bacilli</taxon>
        <taxon>Bacillales</taxon>
        <taxon>Paenibacillaceae</taxon>
        <taxon>Paenibacillus</taxon>
    </lineage>
</organism>
<dbReference type="RefSeq" id="WP_268594177.1">
    <property type="nucleotide sequence ID" value="NZ_JAMDNK010000031.1"/>
</dbReference>
<dbReference type="Proteomes" id="UP001527181">
    <property type="component" value="Unassembled WGS sequence"/>
</dbReference>
<gene>
    <name evidence="4" type="ORF">M5X12_11660</name>
</gene>
<dbReference type="InterPro" id="IPR018925">
    <property type="entry name" value="XtmA-like_N"/>
</dbReference>
<feature type="domain" description="PBSX phage terminase small subunit-like N-terminal" evidence="3">
    <location>
        <begin position="1"/>
        <end position="67"/>
    </location>
</feature>
<dbReference type="EMBL" id="JAMDNP010000021">
    <property type="protein sequence ID" value="MCY9761231.1"/>
    <property type="molecule type" value="Genomic_DNA"/>
</dbReference>
<evidence type="ECO:0000313" key="4">
    <source>
        <dbReference type="EMBL" id="MCY9761231.1"/>
    </source>
</evidence>
<evidence type="ECO:0000256" key="2">
    <source>
        <dbReference type="SAM" id="MobiDB-lite"/>
    </source>
</evidence>
<name>A0ABT4GWZ7_PAEAL</name>
<feature type="region of interest" description="Disordered" evidence="2">
    <location>
        <begin position="264"/>
        <end position="286"/>
    </location>
</feature>
<accession>A0ABT4GWZ7</accession>
<evidence type="ECO:0000313" key="5">
    <source>
        <dbReference type="Proteomes" id="UP001527181"/>
    </source>
</evidence>
<feature type="compositionally biased region" description="Acidic residues" evidence="2">
    <location>
        <begin position="269"/>
        <end position="286"/>
    </location>
</feature>